<evidence type="ECO:0000256" key="1">
    <source>
        <dbReference type="SAM" id="Phobius"/>
    </source>
</evidence>
<feature type="transmembrane region" description="Helical" evidence="1">
    <location>
        <begin position="432"/>
        <end position="462"/>
    </location>
</feature>
<feature type="transmembrane region" description="Helical" evidence="1">
    <location>
        <begin position="183"/>
        <end position="211"/>
    </location>
</feature>
<feature type="transmembrane region" description="Helical" evidence="1">
    <location>
        <begin position="337"/>
        <end position="355"/>
    </location>
</feature>
<dbReference type="eggNOG" id="arCOG04389">
    <property type="taxonomic scope" value="Archaea"/>
</dbReference>
<feature type="transmembrane region" description="Helical" evidence="1">
    <location>
        <begin position="24"/>
        <end position="52"/>
    </location>
</feature>
<keyword evidence="1" id="KW-1133">Transmembrane helix</keyword>
<dbReference type="PaxDb" id="547559-Nmag_1427"/>
<dbReference type="PANTHER" id="PTHR35337:SF1">
    <property type="entry name" value="SLR1478 PROTEIN"/>
    <property type="match status" value="1"/>
</dbReference>
<dbReference type="STRING" id="547559.Nmag_1427"/>
<dbReference type="eggNOG" id="arCOG01994">
    <property type="taxonomic scope" value="Archaea"/>
</dbReference>
<feature type="transmembrane region" description="Helical" evidence="1">
    <location>
        <begin position="391"/>
        <end position="420"/>
    </location>
</feature>
<dbReference type="Proteomes" id="UP000001879">
    <property type="component" value="Chromosome"/>
</dbReference>
<accession>D3STI9</accession>
<evidence type="ECO:0000313" key="2">
    <source>
        <dbReference type="EMBL" id="ADD05006.1"/>
    </source>
</evidence>
<dbReference type="KEGG" id="nmg:Nmag_1427"/>
<evidence type="ECO:0000313" key="3">
    <source>
        <dbReference type="Proteomes" id="UP000001879"/>
    </source>
</evidence>
<dbReference type="RefSeq" id="WP_012996518.1">
    <property type="nucleotide sequence ID" value="NC_013922.1"/>
</dbReference>
<feature type="transmembrane region" description="Helical" evidence="1">
    <location>
        <begin position="100"/>
        <end position="129"/>
    </location>
</feature>
<dbReference type="InterPro" id="IPR002798">
    <property type="entry name" value="SpoIIM-like"/>
</dbReference>
<sequence>MSLSDSVTAVVAAFRRRPGDLLPVYFLGAALPAIIRVVPMIAALLGVLYLALSGRLESILTFVEETDPGAMPGPEASEEAVEQWVTQFEPLIELLATPTMALLVLGTILITVVLSFVLYAVAAAAQLSACYGRTRNDRGLIAALAGARRYWLRLLGLVLLELVLWIGIFGMASIGLVATVGTITALTGASVVAAPAVLLAVLLVAALLAVIRALFAFAPVAVVADDAGVLGSLSSTAGFIRARPVDAVFYYVLSIGSFLVVGVISSILLLVDVVAFMSLVTMIVLLPALDLLKMALYVNYRGRLEPPAMPEQSLWTQFRGGVGRGWREMVAYVRDTPLLHAAVVVLAVASFWIGWRAGAPLVDAGIETSIAARLEGHVAPAAALEFFGNNWMVAITTAFSGIALVIPAIVSLVFNGVYIGVIARTEAELMELVAFVIPHGIFEIPAIFIATAVGVTLGLTGWRAFRGRTTRVAFADELERAFWVLVGVGLLLLIAGIIEGFVSPYYYDLLL</sequence>
<organism evidence="2 3">
    <name type="scientific">Natrialba magadii (strain ATCC 43099 / DSM 3394 / CCM 3739 / CIP 104546 / IAM 13178 / JCM 8861 / NBRC 102185 / NCIMB 2190 / MS3)</name>
    <name type="common">Natronobacterium magadii</name>
    <dbReference type="NCBI Taxonomy" id="547559"/>
    <lineage>
        <taxon>Archaea</taxon>
        <taxon>Methanobacteriati</taxon>
        <taxon>Methanobacteriota</taxon>
        <taxon>Stenosarchaea group</taxon>
        <taxon>Halobacteria</taxon>
        <taxon>Halobacteriales</taxon>
        <taxon>Natrialbaceae</taxon>
        <taxon>Natrialba</taxon>
    </lineage>
</organism>
<keyword evidence="1" id="KW-0812">Transmembrane</keyword>
<dbReference type="PANTHER" id="PTHR35337">
    <property type="entry name" value="SLR1478 PROTEIN"/>
    <property type="match status" value="1"/>
</dbReference>
<dbReference type="AlphaFoldDB" id="D3STI9"/>
<keyword evidence="3" id="KW-1185">Reference proteome</keyword>
<feature type="transmembrane region" description="Helical" evidence="1">
    <location>
        <begin position="482"/>
        <end position="507"/>
    </location>
</feature>
<dbReference type="OrthoDB" id="86288at2157"/>
<dbReference type="Pfam" id="PF01944">
    <property type="entry name" value="SpoIIM"/>
    <property type="match status" value="1"/>
</dbReference>
<dbReference type="EMBL" id="CP001932">
    <property type="protein sequence ID" value="ADD05006.1"/>
    <property type="molecule type" value="Genomic_DNA"/>
</dbReference>
<dbReference type="HOGENOM" id="CLU_044678_0_0_2"/>
<gene>
    <name evidence="2" type="ordered locus">Nmag_1427</name>
</gene>
<proteinExistence type="predicted"/>
<feature type="transmembrane region" description="Helical" evidence="1">
    <location>
        <begin position="248"/>
        <end position="268"/>
    </location>
</feature>
<reference evidence="2 3" key="2">
    <citation type="journal article" date="2012" name="BMC Genomics">
        <title>A comparative genomics perspective on the genetic content of the alkaliphilic haloarchaeon Natrialba magadii ATCC 43099T.</title>
        <authorList>
            <person name="Siddaramappa S."/>
            <person name="Challacombe J.F."/>
            <person name="Decastro R.E."/>
            <person name="Pfeiffer F."/>
            <person name="Sastre D.E."/>
            <person name="Gimenez M.I."/>
            <person name="Paggi R.A."/>
            <person name="Detter J.C."/>
            <person name="Davenport K.W."/>
            <person name="Goodwin L.A."/>
            <person name="Kyrpides N."/>
            <person name="Tapia R."/>
            <person name="Pitluck S."/>
            <person name="Lucas S."/>
            <person name="Woyke T."/>
            <person name="Maupin-Furlow J.A."/>
        </authorList>
    </citation>
    <scope>NUCLEOTIDE SEQUENCE [LARGE SCALE GENOMIC DNA]</scope>
    <source>
        <strain evidence="3">ATCC 43099 / DSM 3394 / CCM 3739 / CIP 104546 / IAM 13178 / JCM 8861 / NBRC 102185 / NCIMB 2190 / MS3</strain>
    </source>
</reference>
<feature type="transmembrane region" description="Helical" evidence="1">
    <location>
        <begin position="274"/>
        <end position="292"/>
    </location>
</feature>
<feature type="transmembrane region" description="Helical" evidence="1">
    <location>
        <begin position="150"/>
        <end position="177"/>
    </location>
</feature>
<dbReference type="GeneID" id="8824260"/>
<keyword evidence="1" id="KW-0472">Membrane</keyword>
<name>D3STI9_NATMM</name>
<protein>
    <submittedName>
        <fullName evidence="2">DUF95 family protein</fullName>
    </submittedName>
</protein>
<reference evidence="3" key="1">
    <citation type="submission" date="2010-02" db="EMBL/GenBank/DDBJ databases">
        <title>Complete sequence of chromosome of Natrialba magadii ATCC 43099.</title>
        <authorList>
            <consortium name="US DOE Joint Genome Institute"/>
            <person name="Lucas S."/>
            <person name="Copeland A."/>
            <person name="Lapidus A."/>
            <person name="Cheng J.-F."/>
            <person name="Bruce D."/>
            <person name="Goodwin L."/>
            <person name="Pitluck S."/>
            <person name="Davenport K."/>
            <person name="Saunders E."/>
            <person name="Detter J.C."/>
            <person name="Han C."/>
            <person name="Tapia R."/>
            <person name="Land M."/>
            <person name="Hauser L."/>
            <person name="Kyrpides N."/>
            <person name="Mikhailova N."/>
            <person name="De Castro R.E."/>
            <person name="Maupin-Furlow J.A."/>
            <person name="Woyke T."/>
        </authorList>
    </citation>
    <scope>NUCLEOTIDE SEQUENCE [LARGE SCALE GENOMIC DNA]</scope>
    <source>
        <strain evidence="3">ATCC 43099 / DSM 3394 / CCM 3739 / CIP 104546 / IAM 13178 / JCM 8861 / NBRC 102185 / NCIMB 2190 / MS3</strain>
    </source>
</reference>